<accession>A0AAU3I2D5</accession>
<evidence type="ECO:0000256" key="2">
    <source>
        <dbReference type="ARBA" id="ARBA00022801"/>
    </source>
</evidence>
<dbReference type="Gene3D" id="3.40.50.1820">
    <property type="entry name" value="alpha/beta hydrolase"/>
    <property type="match status" value="1"/>
</dbReference>
<dbReference type="GO" id="GO:0008610">
    <property type="term" value="P:lipid biosynthetic process"/>
    <property type="evidence" value="ECO:0007669"/>
    <property type="project" value="TreeGrafter"/>
</dbReference>
<dbReference type="PANTHER" id="PTHR11487">
    <property type="entry name" value="THIOESTERASE"/>
    <property type="match status" value="1"/>
</dbReference>
<dbReference type="GO" id="GO:0016787">
    <property type="term" value="F:hydrolase activity"/>
    <property type="evidence" value="ECO:0007669"/>
    <property type="project" value="UniProtKB-KW"/>
</dbReference>
<dbReference type="InterPro" id="IPR001031">
    <property type="entry name" value="Thioesterase"/>
</dbReference>
<dbReference type="InterPro" id="IPR029058">
    <property type="entry name" value="AB_hydrolase_fold"/>
</dbReference>
<dbReference type="Pfam" id="PF00975">
    <property type="entry name" value="Thioesterase"/>
    <property type="match status" value="1"/>
</dbReference>
<reference evidence="4" key="1">
    <citation type="submission" date="2022-10" db="EMBL/GenBank/DDBJ databases">
        <title>The complete genomes of actinobacterial strains from the NBC collection.</title>
        <authorList>
            <person name="Joergensen T.S."/>
            <person name="Alvarez Arevalo M."/>
            <person name="Sterndorff E.B."/>
            <person name="Faurdal D."/>
            <person name="Vuksanovic O."/>
            <person name="Mourched A.-S."/>
            <person name="Charusanti P."/>
            <person name="Shaw S."/>
            <person name="Blin K."/>
            <person name="Weber T."/>
        </authorList>
    </citation>
    <scope>NUCLEOTIDE SEQUENCE</scope>
    <source>
        <strain evidence="4">NBC_01393</strain>
    </source>
</reference>
<name>A0AAU3I2D5_9ACTN</name>
<dbReference type="SUPFAM" id="SSF53474">
    <property type="entry name" value="alpha/beta-Hydrolases"/>
    <property type="match status" value="1"/>
</dbReference>
<comment type="similarity">
    <text evidence="1">Belongs to the thioesterase family.</text>
</comment>
<gene>
    <name evidence="4" type="ORF">OG699_22800</name>
</gene>
<dbReference type="SMART" id="SM00824">
    <property type="entry name" value="PKS_TE"/>
    <property type="match status" value="1"/>
</dbReference>
<feature type="domain" description="Thioesterase TesA-like" evidence="3">
    <location>
        <begin position="29"/>
        <end position="244"/>
    </location>
</feature>
<dbReference type="PANTHER" id="PTHR11487:SF0">
    <property type="entry name" value="S-ACYL FATTY ACID SYNTHASE THIOESTERASE, MEDIUM CHAIN"/>
    <property type="match status" value="1"/>
</dbReference>
<dbReference type="InterPro" id="IPR012223">
    <property type="entry name" value="TEII"/>
</dbReference>
<proteinExistence type="inferred from homology"/>
<dbReference type="InterPro" id="IPR020802">
    <property type="entry name" value="TesA-like"/>
</dbReference>
<evidence type="ECO:0000256" key="1">
    <source>
        <dbReference type="ARBA" id="ARBA00007169"/>
    </source>
</evidence>
<evidence type="ECO:0000313" key="4">
    <source>
        <dbReference type="EMBL" id="WTZ10558.1"/>
    </source>
</evidence>
<evidence type="ECO:0000259" key="3">
    <source>
        <dbReference type="SMART" id="SM00824"/>
    </source>
</evidence>
<keyword evidence="2 4" id="KW-0378">Hydrolase</keyword>
<protein>
    <submittedName>
        <fullName evidence="4">Alpha/beta fold hydrolase</fullName>
    </submittedName>
</protein>
<sequence>MTGHTMGPEERGRWIRRFHPAPGARRRLVCFPHAGGSASYYHSLSEALGPDVEVLVVQYPGRADRLLEEPLASLADLADAVHEALRPWLANRPVFFGHSMGAIVAFEVVRRMERESGLSPSRLIASATAAPSDRTDEGMRFLDDDDVLEAIMELGGTDRDVPGQEELVRLLLPAIRGDLVAIETYAPGARPVIGCPITVFTGDRDPRVAPSRAAAWRRHTLAAVDTYTFPGDHFYLTARPDLFLPRLEAALGGAPSG</sequence>
<dbReference type="AlphaFoldDB" id="A0AAU3I2D5"/>
<organism evidence="4">
    <name type="scientific">Streptomyces sp. NBC_01393</name>
    <dbReference type="NCBI Taxonomy" id="2903851"/>
    <lineage>
        <taxon>Bacteria</taxon>
        <taxon>Bacillati</taxon>
        <taxon>Actinomycetota</taxon>
        <taxon>Actinomycetes</taxon>
        <taxon>Kitasatosporales</taxon>
        <taxon>Streptomycetaceae</taxon>
        <taxon>Streptomyces</taxon>
    </lineage>
</organism>
<dbReference type="EMBL" id="CP109546">
    <property type="protein sequence ID" value="WTZ10558.1"/>
    <property type="molecule type" value="Genomic_DNA"/>
</dbReference>